<evidence type="ECO:0000256" key="1">
    <source>
        <dbReference type="PROSITE-ProRule" id="PRU00339"/>
    </source>
</evidence>
<dbReference type="Gene3D" id="1.25.40.10">
    <property type="entry name" value="Tetratricopeptide repeat domain"/>
    <property type="match status" value="1"/>
</dbReference>
<dbReference type="InterPro" id="IPR019734">
    <property type="entry name" value="TPR_rpt"/>
</dbReference>
<dbReference type="InterPro" id="IPR011990">
    <property type="entry name" value="TPR-like_helical_dom_sf"/>
</dbReference>
<sequence length="173" mass="20099">MDIYTTVEEKYLQAVEELQWGELPKALQYFNEIIAFDATYARAYFHLGNIYHYHFKNYQTAGYYYKTCVELDNAFPDVYECYLKLVITLKMHKLAKQLAEKALAVPGVCEARIYETLGLSAEQQQNFAEASSHFKKAALLNADQNDETLLLEHQKRVENKMNSEKAMIYNLQG</sequence>
<dbReference type="PROSITE" id="PS50005">
    <property type="entry name" value="TPR"/>
    <property type="match status" value="1"/>
</dbReference>
<dbReference type="SUPFAM" id="SSF48452">
    <property type="entry name" value="TPR-like"/>
    <property type="match status" value="1"/>
</dbReference>
<dbReference type="RefSeq" id="WP_109930801.1">
    <property type="nucleotide sequence ID" value="NZ_QGNY01000005.1"/>
</dbReference>
<keyword evidence="1" id="KW-0802">TPR repeat</keyword>
<feature type="repeat" description="TPR" evidence="1">
    <location>
        <begin position="111"/>
        <end position="144"/>
    </location>
</feature>
<gene>
    <name evidence="2" type="ORF">DF947_14670</name>
</gene>
<evidence type="ECO:0000313" key="3">
    <source>
        <dbReference type="Proteomes" id="UP000245391"/>
    </source>
</evidence>
<dbReference type="OrthoDB" id="791132at2"/>
<accession>A0A317EV79</accession>
<keyword evidence="3" id="KW-1185">Reference proteome</keyword>
<dbReference type="EMBL" id="QGNY01000005">
    <property type="protein sequence ID" value="PWS30851.1"/>
    <property type="molecule type" value="Genomic_DNA"/>
</dbReference>
<dbReference type="Proteomes" id="UP000245391">
    <property type="component" value="Unassembled WGS sequence"/>
</dbReference>
<evidence type="ECO:0000313" key="2">
    <source>
        <dbReference type="EMBL" id="PWS30851.1"/>
    </source>
</evidence>
<reference evidence="3" key="1">
    <citation type="submission" date="2018-05" db="EMBL/GenBank/DDBJ databases">
        <title>Pedobacter paludis sp. nov., isolated from wetland soil.</title>
        <authorList>
            <person name="Zhang Y."/>
        </authorList>
    </citation>
    <scope>NUCLEOTIDE SEQUENCE [LARGE SCALE GENOMIC DNA]</scope>
    <source>
        <strain evidence="3">R-8</strain>
    </source>
</reference>
<dbReference type="Pfam" id="PF13181">
    <property type="entry name" value="TPR_8"/>
    <property type="match status" value="2"/>
</dbReference>
<dbReference type="SMART" id="SM00028">
    <property type="entry name" value="TPR"/>
    <property type="match status" value="3"/>
</dbReference>
<proteinExistence type="predicted"/>
<dbReference type="AlphaFoldDB" id="A0A317EV79"/>
<protein>
    <submittedName>
        <fullName evidence="2">Uncharacterized protein</fullName>
    </submittedName>
</protein>
<organism evidence="2 3">
    <name type="scientific">Pedobacter paludis</name>
    <dbReference type="NCBI Taxonomy" id="2203212"/>
    <lineage>
        <taxon>Bacteria</taxon>
        <taxon>Pseudomonadati</taxon>
        <taxon>Bacteroidota</taxon>
        <taxon>Sphingobacteriia</taxon>
        <taxon>Sphingobacteriales</taxon>
        <taxon>Sphingobacteriaceae</taxon>
        <taxon>Pedobacter</taxon>
    </lineage>
</organism>
<comment type="caution">
    <text evidence="2">The sequence shown here is derived from an EMBL/GenBank/DDBJ whole genome shotgun (WGS) entry which is preliminary data.</text>
</comment>
<name>A0A317EV79_9SPHI</name>